<gene>
    <name evidence="1" type="ORF">EB796_008615</name>
</gene>
<proteinExistence type="predicted"/>
<evidence type="ECO:0000313" key="2">
    <source>
        <dbReference type="Proteomes" id="UP000593567"/>
    </source>
</evidence>
<sequence length="149" mass="16930">MTNTGVTNYDGNSPLHPDGVLERLVRSGDRLVAKISYRCIFGFINPYSYIVEVDIDEAAHFLVKRFPPVCNETKDYSLEKPLHVQLMLIDVDSEYHQSLLQVQFNTRNQLEVKFVKPSDPDCPPPGHNVVTPSVHPGTLFTMLYGPWIE</sequence>
<organism evidence="1 2">
    <name type="scientific">Bugula neritina</name>
    <name type="common">Brown bryozoan</name>
    <name type="synonym">Sertularia neritina</name>
    <dbReference type="NCBI Taxonomy" id="10212"/>
    <lineage>
        <taxon>Eukaryota</taxon>
        <taxon>Metazoa</taxon>
        <taxon>Spiralia</taxon>
        <taxon>Lophotrochozoa</taxon>
        <taxon>Bryozoa</taxon>
        <taxon>Gymnolaemata</taxon>
        <taxon>Cheilostomatida</taxon>
        <taxon>Flustrina</taxon>
        <taxon>Buguloidea</taxon>
        <taxon>Bugulidae</taxon>
        <taxon>Bugula</taxon>
    </lineage>
</organism>
<accession>A0A7J7K518</accession>
<name>A0A7J7K518_BUGNE</name>
<evidence type="ECO:0000313" key="1">
    <source>
        <dbReference type="EMBL" id="KAF6033034.1"/>
    </source>
</evidence>
<dbReference type="Proteomes" id="UP000593567">
    <property type="component" value="Unassembled WGS sequence"/>
</dbReference>
<keyword evidence="2" id="KW-1185">Reference proteome</keyword>
<dbReference type="AlphaFoldDB" id="A0A7J7K518"/>
<protein>
    <submittedName>
        <fullName evidence="1">Uncharacterized protein</fullName>
    </submittedName>
</protein>
<comment type="caution">
    <text evidence="1">The sequence shown here is derived from an EMBL/GenBank/DDBJ whole genome shotgun (WGS) entry which is preliminary data.</text>
</comment>
<dbReference type="EMBL" id="VXIV02001458">
    <property type="protein sequence ID" value="KAF6033034.1"/>
    <property type="molecule type" value="Genomic_DNA"/>
</dbReference>
<reference evidence="1" key="1">
    <citation type="submission" date="2020-06" db="EMBL/GenBank/DDBJ databases">
        <title>Draft genome of Bugula neritina, a colonial animal packing powerful symbionts and potential medicines.</title>
        <authorList>
            <person name="Rayko M."/>
        </authorList>
    </citation>
    <scope>NUCLEOTIDE SEQUENCE [LARGE SCALE GENOMIC DNA]</scope>
    <source>
        <strain evidence="1">Kwan_BN1</strain>
    </source>
</reference>